<dbReference type="InterPro" id="IPR052531">
    <property type="entry name" value="CarD-like_regulator"/>
</dbReference>
<dbReference type="AlphaFoldDB" id="A0A562QTC0"/>
<keyword evidence="3" id="KW-1185">Reference proteome</keyword>
<comment type="caution">
    <text evidence="2">The sequence shown here is derived from an EMBL/GenBank/DDBJ whole genome shotgun (WGS) entry which is preliminary data.</text>
</comment>
<dbReference type="OrthoDB" id="9786074at2"/>
<dbReference type="InterPro" id="IPR003711">
    <property type="entry name" value="CarD-like/TRCF_RID"/>
</dbReference>
<evidence type="ECO:0000313" key="3">
    <source>
        <dbReference type="Proteomes" id="UP000315711"/>
    </source>
</evidence>
<gene>
    <name evidence="2" type="ORF">IQ10_01042</name>
</gene>
<dbReference type="Pfam" id="PF02559">
    <property type="entry name" value="CarD_TRCF_RID"/>
    <property type="match status" value="1"/>
</dbReference>
<evidence type="ECO:0000259" key="1">
    <source>
        <dbReference type="SMART" id="SM01058"/>
    </source>
</evidence>
<reference evidence="2 3" key="1">
    <citation type="journal article" date="2015" name="Stand. Genomic Sci.">
        <title>Genomic Encyclopedia of Bacterial and Archaeal Type Strains, Phase III: the genomes of soil and plant-associated and newly described type strains.</title>
        <authorList>
            <person name="Whitman W.B."/>
            <person name="Woyke T."/>
            <person name="Klenk H.P."/>
            <person name="Zhou Y."/>
            <person name="Lilburn T.G."/>
            <person name="Beck B.J."/>
            <person name="De Vos P."/>
            <person name="Vandamme P."/>
            <person name="Eisen J.A."/>
            <person name="Garrity G."/>
            <person name="Hugenholtz P."/>
            <person name="Kyrpides N.C."/>
        </authorList>
    </citation>
    <scope>NUCLEOTIDE SEQUENCE [LARGE SCALE GENOMIC DNA]</scope>
    <source>
        <strain evidence="2 3">CGMCC 1.10116</strain>
    </source>
</reference>
<evidence type="ECO:0000313" key="2">
    <source>
        <dbReference type="EMBL" id="TWI59326.1"/>
    </source>
</evidence>
<dbReference type="PANTHER" id="PTHR38447:SF1">
    <property type="entry name" value="RNA POLYMERASE-BINDING TRANSCRIPTION FACTOR CARD"/>
    <property type="match status" value="1"/>
</dbReference>
<dbReference type="GO" id="GO:0009303">
    <property type="term" value="P:rRNA transcription"/>
    <property type="evidence" value="ECO:0007669"/>
    <property type="project" value="TreeGrafter"/>
</dbReference>
<dbReference type="InterPro" id="IPR042215">
    <property type="entry name" value="CarD-like_C"/>
</dbReference>
<dbReference type="EMBL" id="VLKZ01000002">
    <property type="protein sequence ID" value="TWI59326.1"/>
    <property type="molecule type" value="Genomic_DNA"/>
</dbReference>
<dbReference type="Gene3D" id="2.40.10.170">
    <property type="match status" value="1"/>
</dbReference>
<proteinExistence type="predicted"/>
<dbReference type="SUPFAM" id="SSF141259">
    <property type="entry name" value="CarD-like"/>
    <property type="match status" value="1"/>
</dbReference>
<dbReference type="InterPro" id="IPR036101">
    <property type="entry name" value="CarD-like/TRCF_RID_sf"/>
</dbReference>
<sequence length="159" mass="18049">MFEIGNNIIYPMHGAGIIVGIEEKEIQGEVQNYYVIKIITNNMQVLIPINNITNSHIRAVADKLSMEVVLDIFHNGETDKSLSWKHRYKINSEKIKSGKLKEGAEVVRDLMRIENEKNLNSSDKQLLNTARKILVGELRLIRGISEVQATDLLKINNPV</sequence>
<dbReference type="Gene3D" id="1.20.58.1290">
    <property type="entry name" value="CarD-like, C-terminal domain"/>
    <property type="match status" value="1"/>
</dbReference>
<organism evidence="2 3">
    <name type="scientific">Halalkalibacter nanhaiisediminis</name>
    <dbReference type="NCBI Taxonomy" id="688079"/>
    <lineage>
        <taxon>Bacteria</taxon>
        <taxon>Bacillati</taxon>
        <taxon>Bacillota</taxon>
        <taxon>Bacilli</taxon>
        <taxon>Bacillales</taxon>
        <taxon>Bacillaceae</taxon>
        <taxon>Halalkalibacter</taxon>
    </lineage>
</organism>
<protein>
    <submittedName>
        <fullName evidence="2">CarD family transcriptional regulator</fullName>
    </submittedName>
</protein>
<accession>A0A562QTC0</accession>
<dbReference type="InterPro" id="IPR048792">
    <property type="entry name" value="CarD_C"/>
</dbReference>
<name>A0A562QTC0_9BACI</name>
<dbReference type="Pfam" id="PF21095">
    <property type="entry name" value="CarD_C"/>
    <property type="match status" value="1"/>
</dbReference>
<dbReference type="PANTHER" id="PTHR38447">
    <property type="entry name" value="TRANSCRIPTION FACTOR YDEB-RELATED"/>
    <property type="match status" value="1"/>
</dbReference>
<dbReference type="SMART" id="SM01058">
    <property type="entry name" value="CarD_TRCF"/>
    <property type="match status" value="1"/>
</dbReference>
<dbReference type="RefSeq" id="WP_144449393.1">
    <property type="nucleotide sequence ID" value="NZ_VLKZ01000002.1"/>
</dbReference>
<feature type="domain" description="CarD-like/TRCF RNAP-interacting" evidence="1">
    <location>
        <begin position="1"/>
        <end position="111"/>
    </location>
</feature>
<dbReference type="Proteomes" id="UP000315711">
    <property type="component" value="Unassembled WGS sequence"/>
</dbReference>